<dbReference type="EMBL" id="LSMT01000100">
    <property type="protein sequence ID" value="PFX27561.1"/>
    <property type="molecule type" value="Genomic_DNA"/>
</dbReference>
<evidence type="ECO:0000313" key="3">
    <source>
        <dbReference type="EMBL" id="PFX27561.1"/>
    </source>
</evidence>
<feature type="region of interest" description="Disordered" evidence="1">
    <location>
        <begin position="452"/>
        <end position="477"/>
    </location>
</feature>
<gene>
    <name evidence="3" type="primary">PKAR</name>
    <name evidence="3" type="ORF">AWC38_SpisGene7699</name>
</gene>
<dbReference type="InterPro" id="IPR018490">
    <property type="entry name" value="cNMP-bd_dom_sf"/>
</dbReference>
<name>A0A2B4SCG7_STYPI</name>
<dbReference type="InterPro" id="IPR000595">
    <property type="entry name" value="cNMP-bd_dom"/>
</dbReference>
<feature type="domain" description="Cyclic nucleotide-binding" evidence="2">
    <location>
        <begin position="298"/>
        <end position="361"/>
    </location>
</feature>
<dbReference type="PANTHER" id="PTHR23011">
    <property type="entry name" value="CYCLIC NUCLEOTIDE-BINDING DOMAIN CONTAINING PROTEIN"/>
    <property type="match status" value="1"/>
</dbReference>
<dbReference type="InterPro" id="IPR018488">
    <property type="entry name" value="cNMP-bd_CS"/>
</dbReference>
<evidence type="ECO:0000313" key="4">
    <source>
        <dbReference type="Proteomes" id="UP000225706"/>
    </source>
</evidence>
<dbReference type="Gene3D" id="2.60.120.10">
    <property type="entry name" value="Jelly Rolls"/>
    <property type="match status" value="2"/>
</dbReference>
<evidence type="ECO:0000259" key="2">
    <source>
        <dbReference type="PROSITE" id="PS50042"/>
    </source>
</evidence>
<evidence type="ECO:0000256" key="1">
    <source>
        <dbReference type="SAM" id="MobiDB-lite"/>
    </source>
</evidence>
<feature type="domain" description="Cyclic nucleotide-binding" evidence="2">
    <location>
        <begin position="189"/>
        <end position="237"/>
    </location>
</feature>
<dbReference type="OrthoDB" id="10307346at2759"/>
<feature type="domain" description="Cyclic nucleotide-binding" evidence="2">
    <location>
        <begin position="43"/>
        <end position="167"/>
    </location>
</feature>
<keyword evidence="4" id="KW-1185">Reference proteome</keyword>
<dbReference type="CDD" id="cd00038">
    <property type="entry name" value="CAP_ED"/>
    <property type="match status" value="2"/>
</dbReference>
<dbReference type="Proteomes" id="UP000225706">
    <property type="component" value="Unassembled WGS sequence"/>
</dbReference>
<protein>
    <submittedName>
        <fullName evidence="3">cAMP-dependent protein kinase regulatory subunit</fullName>
    </submittedName>
</protein>
<dbReference type="PANTHER" id="PTHR23011:SF28">
    <property type="entry name" value="CYCLIC NUCLEOTIDE-BINDING DOMAIN CONTAINING PROTEIN"/>
    <property type="match status" value="1"/>
</dbReference>
<accession>A0A2B4SCG7</accession>
<feature type="region of interest" description="Disordered" evidence="1">
    <location>
        <begin position="662"/>
        <end position="684"/>
    </location>
</feature>
<dbReference type="GO" id="GO:0016301">
    <property type="term" value="F:kinase activity"/>
    <property type="evidence" value="ECO:0007669"/>
    <property type="project" value="UniProtKB-KW"/>
</dbReference>
<dbReference type="PROSITE" id="PS50042">
    <property type="entry name" value="CNMP_BINDING_3"/>
    <property type="match status" value="3"/>
</dbReference>
<comment type="caution">
    <text evidence="3">The sequence shown here is derived from an EMBL/GenBank/DDBJ whole genome shotgun (WGS) entry which is preliminary data.</text>
</comment>
<reference evidence="4" key="1">
    <citation type="journal article" date="2017" name="bioRxiv">
        <title>Comparative analysis of the genomes of Stylophora pistillata and Acropora digitifera provides evidence for extensive differences between species of corals.</title>
        <authorList>
            <person name="Voolstra C.R."/>
            <person name="Li Y."/>
            <person name="Liew Y.J."/>
            <person name="Baumgarten S."/>
            <person name="Zoccola D."/>
            <person name="Flot J.-F."/>
            <person name="Tambutte S."/>
            <person name="Allemand D."/>
            <person name="Aranda M."/>
        </authorList>
    </citation>
    <scope>NUCLEOTIDE SEQUENCE [LARGE SCALE GENOMIC DNA]</scope>
</reference>
<proteinExistence type="predicted"/>
<sequence>MSNDSLLQGTLHLSEDLLCRRPEERKINDILRILPWIRHRSSLFKTLEDEILINVIKDVQLIKVKKDHVIVRQGEKGNCFYVILKGAVSVYARKEDDHHTDYHHHHDMGAVRSAQERMAYFGNELGNLKSGKSFGEMVLMSSKKERNATVIADELTELIIIDEELYKSAFHAYNIEWKEKSAFVLACPLFASWPTALKALLIEYLKMHKIQFGNRVVKQGSPCNAVYLIAKGAAKVLSDPRKCKEQFEAFTPKKREKKKKRHHGEEEEQKEEEEKIELNALEDLVRPLTVIEKRRRRLQHGFVALENRLRRRELQVSTIGPNDIIGDVEIVLDIPEYCASVECVETLEGYELDKASFQRLVARRSPETLALLHRVVITKLRLRAEKFSEIPLFKYLLDRAEAVTNKETSRSLRKKSTLLPMIKKPLAGGGRWKATKATVLFGGQRARESEIITDRKAEPSYKDKKPASSEMKRRDKKRCDRKRIDIDGLASFWCEMLSTFLVLFFLQSVSSRNLNRVESPIPMEEAPLNGCQNEEECEYGSRQRVGRSSVLTQKRQVPCDTLPSHLQLNCNLFMGKRRDDFSRRTYERPRSFVNPLQFQDPVPRCTKFTCRFNPSGKKKFMVKKGVRDTALKEDNMGDVTSDTNSKTCTDPTDLFCYSSGGAGRKRSIPEIDQNCSDPENSQTSICRWGSQVGKKSFSD</sequence>
<keyword evidence="3" id="KW-0418">Kinase</keyword>
<dbReference type="SMART" id="SM00100">
    <property type="entry name" value="cNMP"/>
    <property type="match status" value="2"/>
</dbReference>
<dbReference type="SUPFAM" id="SSF51206">
    <property type="entry name" value="cAMP-binding domain-like"/>
    <property type="match status" value="2"/>
</dbReference>
<feature type="compositionally biased region" description="Polar residues" evidence="1">
    <location>
        <begin position="673"/>
        <end position="684"/>
    </location>
</feature>
<organism evidence="3 4">
    <name type="scientific">Stylophora pistillata</name>
    <name type="common">Smooth cauliflower coral</name>
    <dbReference type="NCBI Taxonomy" id="50429"/>
    <lineage>
        <taxon>Eukaryota</taxon>
        <taxon>Metazoa</taxon>
        <taxon>Cnidaria</taxon>
        <taxon>Anthozoa</taxon>
        <taxon>Hexacorallia</taxon>
        <taxon>Scleractinia</taxon>
        <taxon>Astrocoeniina</taxon>
        <taxon>Pocilloporidae</taxon>
        <taxon>Stylophora</taxon>
    </lineage>
</organism>
<dbReference type="AlphaFoldDB" id="A0A2B4SCG7"/>
<keyword evidence="3" id="KW-0808">Transferase</keyword>
<dbReference type="STRING" id="50429.A0A2B4SCG7"/>
<dbReference type="InterPro" id="IPR014710">
    <property type="entry name" value="RmlC-like_jellyroll"/>
</dbReference>
<dbReference type="PROSITE" id="PS00888">
    <property type="entry name" value="CNMP_BINDING_1"/>
    <property type="match status" value="1"/>
</dbReference>
<dbReference type="Pfam" id="PF00027">
    <property type="entry name" value="cNMP_binding"/>
    <property type="match status" value="1"/>
</dbReference>
<feature type="compositionally biased region" description="Basic and acidic residues" evidence="1">
    <location>
        <begin position="452"/>
        <end position="473"/>
    </location>
</feature>
<feature type="region of interest" description="Disordered" evidence="1">
    <location>
        <begin position="254"/>
        <end position="273"/>
    </location>
</feature>